<dbReference type="OrthoDB" id="9803312at2"/>
<proteinExistence type="predicted"/>
<dbReference type="EMBL" id="FNBI01000004">
    <property type="protein sequence ID" value="SDF63130.1"/>
    <property type="molecule type" value="Genomic_DNA"/>
</dbReference>
<dbReference type="Pfam" id="PF06684">
    <property type="entry name" value="AA_synth"/>
    <property type="match status" value="1"/>
</dbReference>
<sequence length="198" mass="21303">MALNIRKIVTYTEEVRIEGERAADRPVTTVMVAVVLTNPWAGRGFVEDLQPEIQTNASDLGALIVARLVAAIGGADRIEAYGKAAVVGANGEIEHASALIHTLRFGNHYREAVNAKSYLSFTNKRGGLGTSIQVPMMHKDDEGQRSHYITAEFSISDAPLADEIVVVLGAADAGRVHPRIGNRYLDLEAIAAEKQAQA</sequence>
<dbReference type="Proteomes" id="UP000323502">
    <property type="component" value="Unassembled WGS sequence"/>
</dbReference>
<protein>
    <submittedName>
        <fullName evidence="1 2">Amino acid synthesis</fullName>
    </submittedName>
</protein>
<accession>A0A1G7MPV2</accession>
<dbReference type="Proteomes" id="UP000436801">
    <property type="component" value="Unassembled WGS sequence"/>
</dbReference>
<evidence type="ECO:0000313" key="4">
    <source>
        <dbReference type="Proteomes" id="UP000436801"/>
    </source>
</evidence>
<evidence type="ECO:0000313" key="2">
    <source>
        <dbReference type="EMBL" id="SDF63130.1"/>
    </source>
</evidence>
<evidence type="ECO:0000313" key="1">
    <source>
        <dbReference type="EMBL" id="MWC42221.1"/>
    </source>
</evidence>
<reference evidence="1 4" key="2">
    <citation type="submission" date="2019-12" db="EMBL/GenBank/DDBJ databases">
        <authorList>
            <person name="Zheng J."/>
        </authorList>
    </citation>
    <scope>NUCLEOTIDE SEQUENCE [LARGE SCALE GENOMIC DNA]</scope>
    <source>
        <strain evidence="1 4">DSM 27347</strain>
    </source>
</reference>
<name>A0A1G7MPV2_9SPHN</name>
<dbReference type="AlphaFoldDB" id="A0A1G7MPV2"/>
<dbReference type="SUPFAM" id="SSF160519">
    <property type="entry name" value="BB2672-like"/>
    <property type="match status" value="1"/>
</dbReference>
<gene>
    <name evidence="1" type="ORF">GQR91_00915</name>
    <name evidence="2" type="ORF">SAMN05216557_104264</name>
</gene>
<dbReference type="Gene3D" id="3.30.1330.110">
    <property type="entry name" value="BB2672"/>
    <property type="match status" value="1"/>
</dbReference>
<organism evidence="2 3">
    <name type="scientific">Sphingomonas carotinifaciens</name>
    <dbReference type="NCBI Taxonomy" id="1166323"/>
    <lineage>
        <taxon>Bacteria</taxon>
        <taxon>Pseudomonadati</taxon>
        <taxon>Pseudomonadota</taxon>
        <taxon>Alphaproteobacteria</taxon>
        <taxon>Sphingomonadales</taxon>
        <taxon>Sphingomonadaceae</taxon>
        <taxon>Sphingomonas</taxon>
    </lineage>
</organism>
<keyword evidence="3" id="KW-1185">Reference proteome</keyword>
<evidence type="ECO:0000313" key="3">
    <source>
        <dbReference type="Proteomes" id="UP000323502"/>
    </source>
</evidence>
<dbReference type="EMBL" id="WSUT01000001">
    <property type="protein sequence ID" value="MWC42221.1"/>
    <property type="molecule type" value="Genomic_DNA"/>
</dbReference>
<dbReference type="InterPro" id="IPR035936">
    <property type="entry name" value="BB2672"/>
</dbReference>
<dbReference type="InterPro" id="IPR009569">
    <property type="entry name" value="AA_synth_put"/>
</dbReference>
<reference evidence="2 3" key="1">
    <citation type="submission" date="2016-10" db="EMBL/GenBank/DDBJ databases">
        <authorList>
            <person name="Varghese N."/>
            <person name="Submissions S."/>
        </authorList>
    </citation>
    <scope>NUCLEOTIDE SEQUENCE [LARGE SCALE GENOMIC DNA]</scope>
    <source>
        <strain evidence="2 3">S7-754</strain>
    </source>
</reference>
<dbReference type="RefSeq" id="WP_149682588.1">
    <property type="nucleotide sequence ID" value="NZ_FNBI01000004.1"/>
</dbReference>